<dbReference type="Pfam" id="PF00535">
    <property type="entry name" value="Glycos_transf_2"/>
    <property type="match status" value="1"/>
</dbReference>
<dbReference type="EMBL" id="UINC01018604">
    <property type="protein sequence ID" value="SVA78294.1"/>
    <property type="molecule type" value="Genomic_DNA"/>
</dbReference>
<name>A0A381YMV0_9ZZZZ</name>
<keyword evidence="1" id="KW-0812">Transmembrane</keyword>
<gene>
    <name evidence="3" type="ORF">METZ01_LOCUS131148</name>
</gene>
<evidence type="ECO:0000313" key="3">
    <source>
        <dbReference type="EMBL" id="SVA78294.1"/>
    </source>
</evidence>
<dbReference type="InterPro" id="IPR001173">
    <property type="entry name" value="Glyco_trans_2-like"/>
</dbReference>
<keyword evidence="1" id="KW-1133">Transmembrane helix</keyword>
<feature type="transmembrane region" description="Helical" evidence="1">
    <location>
        <begin position="224"/>
        <end position="248"/>
    </location>
</feature>
<evidence type="ECO:0000256" key="1">
    <source>
        <dbReference type="SAM" id="Phobius"/>
    </source>
</evidence>
<evidence type="ECO:0000259" key="2">
    <source>
        <dbReference type="Pfam" id="PF00535"/>
    </source>
</evidence>
<dbReference type="SUPFAM" id="SSF53448">
    <property type="entry name" value="Nucleotide-diphospho-sugar transferases"/>
    <property type="match status" value="1"/>
</dbReference>
<protein>
    <recommendedName>
        <fullName evidence="2">Glycosyltransferase 2-like domain-containing protein</fullName>
    </recommendedName>
</protein>
<dbReference type="Gene3D" id="3.90.550.10">
    <property type="entry name" value="Spore Coat Polysaccharide Biosynthesis Protein SpsA, Chain A"/>
    <property type="match status" value="1"/>
</dbReference>
<reference evidence="3" key="1">
    <citation type="submission" date="2018-05" db="EMBL/GenBank/DDBJ databases">
        <authorList>
            <person name="Lanie J.A."/>
            <person name="Ng W.-L."/>
            <person name="Kazmierczak K.M."/>
            <person name="Andrzejewski T.M."/>
            <person name="Davidsen T.M."/>
            <person name="Wayne K.J."/>
            <person name="Tettelin H."/>
            <person name="Glass J.I."/>
            <person name="Rusch D."/>
            <person name="Podicherti R."/>
            <person name="Tsui H.-C.T."/>
            <person name="Winkler M.E."/>
        </authorList>
    </citation>
    <scope>NUCLEOTIDE SEQUENCE</scope>
</reference>
<dbReference type="PANTHER" id="PTHR43179:SF10">
    <property type="entry name" value="GLYCOSYL TRANSFERASE"/>
    <property type="match status" value="1"/>
</dbReference>
<organism evidence="3">
    <name type="scientific">marine metagenome</name>
    <dbReference type="NCBI Taxonomy" id="408172"/>
    <lineage>
        <taxon>unclassified sequences</taxon>
        <taxon>metagenomes</taxon>
        <taxon>ecological metagenomes</taxon>
    </lineage>
</organism>
<dbReference type="PANTHER" id="PTHR43179">
    <property type="entry name" value="RHAMNOSYLTRANSFERASE WBBL"/>
    <property type="match status" value="1"/>
</dbReference>
<sequence length="279" mass="32821">MSIKDITIVITSFKSEKKIRKCLSSIDRQCHVINVENSDNREHKRNIEKEFKNVRCILAGENLGYAKANNVGLRKVKTKYALILNPDAELFPKTLENFLTVAQQNPDFAIIGPNIKENKGQENDPAILDVRVTTSVKGFAMFLNLSEFKEFGFFDENFFIYLEEIDLCKRLSKKNKKIYWCPNISIYHEGGHSHDSLVDYQMELSRNWHWMWSTFYYNKKYKGFIISLIIVSPKLISSILKFFIFLTLRKHEKKEIYYQRYSGLINSIIGRSSWYRPKV</sequence>
<dbReference type="AlphaFoldDB" id="A0A381YMV0"/>
<feature type="domain" description="Glycosyltransferase 2-like" evidence="2">
    <location>
        <begin position="7"/>
        <end position="162"/>
    </location>
</feature>
<keyword evidence="1" id="KW-0472">Membrane</keyword>
<dbReference type="CDD" id="cd04186">
    <property type="entry name" value="GT_2_like_c"/>
    <property type="match status" value="1"/>
</dbReference>
<dbReference type="InterPro" id="IPR029044">
    <property type="entry name" value="Nucleotide-diphossugar_trans"/>
</dbReference>
<proteinExistence type="predicted"/>
<accession>A0A381YMV0</accession>